<dbReference type="SUPFAM" id="SSF51735">
    <property type="entry name" value="NAD(P)-binding Rossmann-fold domains"/>
    <property type="match status" value="1"/>
</dbReference>
<dbReference type="Proteomes" id="UP000271010">
    <property type="component" value="Unassembled WGS sequence"/>
</dbReference>
<dbReference type="GO" id="GO:0050661">
    <property type="term" value="F:NADP binding"/>
    <property type="evidence" value="ECO:0007669"/>
    <property type="project" value="InterPro"/>
</dbReference>
<dbReference type="Gene3D" id="3.40.50.720">
    <property type="entry name" value="NAD(P)-binding Rossmann-like Domain"/>
    <property type="match status" value="1"/>
</dbReference>
<comment type="caution">
    <text evidence="2">The sequence shown here is derived from an EMBL/GenBank/DDBJ whole genome shotgun (WGS) entry which is preliminary data.</text>
</comment>
<protein>
    <submittedName>
        <fullName evidence="2">SDR family oxidoreductase</fullName>
    </submittedName>
</protein>
<reference evidence="2 3" key="1">
    <citation type="submission" date="2018-11" db="EMBL/GenBank/DDBJ databases">
        <title>Rufibacter latericius sp. nov., isolated from water in Baiyang Lake.</title>
        <authorList>
            <person name="Yang Y."/>
        </authorList>
    </citation>
    <scope>NUCLEOTIDE SEQUENCE [LARGE SCALE GENOMIC DNA]</scope>
    <source>
        <strain evidence="2 3">MCC P1</strain>
    </source>
</reference>
<proteinExistence type="predicted"/>
<dbReference type="CDD" id="cd05266">
    <property type="entry name" value="SDR_a4"/>
    <property type="match status" value="1"/>
</dbReference>
<dbReference type="PANTHER" id="PTHR48079:SF6">
    <property type="entry name" value="NAD(P)-BINDING DOMAIN-CONTAINING PROTEIN-RELATED"/>
    <property type="match status" value="1"/>
</dbReference>
<evidence type="ECO:0000313" key="2">
    <source>
        <dbReference type="EMBL" id="RNI27521.1"/>
    </source>
</evidence>
<dbReference type="PANTHER" id="PTHR48079">
    <property type="entry name" value="PROTEIN YEEZ"/>
    <property type="match status" value="1"/>
</dbReference>
<evidence type="ECO:0000313" key="3">
    <source>
        <dbReference type="Proteomes" id="UP000271010"/>
    </source>
</evidence>
<dbReference type="OrthoDB" id="751203at2"/>
<dbReference type="GO" id="GO:0005737">
    <property type="term" value="C:cytoplasm"/>
    <property type="evidence" value="ECO:0007669"/>
    <property type="project" value="TreeGrafter"/>
</dbReference>
<dbReference type="Pfam" id="PF03446">
    <property type="entry name" value="NAD_binding_2"/>
    <property type="match status" value="1"/>
</dbReference>
<sequence>MYAQEPTGGAFVARHTFTAVLCGMQQKTISVMGCGWLGLPLAQAMVQAGYRVHGSTTTQEKLPILAAQGIEPFLLTFPEKGPETQLSRFLQADVLVFNLPPSRQPSSAMPYEQVVEQVLAEAAGRVKHVLFVSSTSVYPDLNREITEADALAAANADNLLLRCEHQVQQWSGNGTTVVRFGGLMGGTRHPGRFLAGKDKVAQPQAPVNMIHLSDCVQILFQIITQNKWKYTFNACAPLHPSRQQFYTTAAHHLQLPPPTFSAQGEPSFKLINSDLVNQELQYQFRYPDPLSCLSSPGF</sequence>
<dbReference type="InterPro" id="IPR036291">
    <property type="entry name" value="NAD(P)-bd_dom_sf"/>
</dbReference>
<accession>A0A3M9MPU5</accession>
<dbReference type="InterPro" id="IPR051783">
    <property type="entry name" value="NAD(P)-dependent_oxidoreduct"/>
</dbReference>
<name>A0A3M9MPU5_9BACT</name>
<feature type="domain" description="6-phosphogluconate dehydrogenase NADP-binding" evidence="1">
    <location>
        <begin position="28"/>
        <end position="79"/>
    </location>
</feature>
<dbReference type="EMBL" id="RJJE01000017">
    <property type="protein sequence ID" value="RNI27521.1"/>
    <property type="molecule type" value="Genomic_DNA"/>
</dbReference>
<evidence type="ECO:0000259" key="1">
    <source>
        <dbReference type="Pfam" id="PF03446"/>
    </source>
</evidence>
<gene>
    <name evidence="2" type="ORF">EFA69_15455</name>
</gene>
<dbReference type="InterPro" id="IPR006115">
    <property type="entry name" value="6PGDH_NADP-bd"/>
</dbReference>
<keyword evidence="3" id="KW-1185">Reference proteome</keyword>
<organism evidence="2 3">
    <name type="scientific">Rufibacter immobilis</name>
    <dbReference type="NCBI Taxonomy" id="1348778"/>
    <lineage>
        <taxon>Bacteria</taxon>
        <taxon>Pseudomonadati</taxon>
        <taxon>Bacteroidota</taxon>
        <taxon>Cytophagia</taxon>
        <taxon>Cytophagales</taxon>
        <taxon>Hymenobacteraceae</taxon>
        <taxon>Rufibacter</taxon>
    </lineage>
</organism>
<dbReference type="AlphaFoldDB" id="A0A3M9MPU5"/>
<dbReference type="GO" id="GO:0004029">
    <property type="term" value="F:aldehyde dehydrogenase (NAD+) activity"/>
    <property type="evidence" value="ECO:0007669"/>
    <property type="project" value="TreeGrafter"/>
</dbReference>